<dbReference type="GO" id="GO:1903373">
    <property type="term" value="P:positive regulation of endoplasmic reticulum tubular network organization"/>
    <property type="evidence" value="ECO:0007669"/>
    <property type="project" value="UniProtKB-UniRule"/>
</dbReference>
<dbReference type="CTD" id="326761"/>
<evidence type="ECO:0000256" key="5">
    <source>
        <dbReference type="SAM" id="Coils"/>
    </source>
</evidence>
<proteinExistence type="inferred from homology"/>
<dbReference type="PANTHER" id="PTHR22166">
    <property type="entry name" value="ENDOPLASMIC RETICULUM JUNCTION FORMATION PROTEIN LUNAPARK"/>
    <property type="match status" value="1"/>
</dbReference>
<evidence type="ECO:0000259" key="7">
    <source>
        <dbReference type="Pfam" id="PF10058"/>
    </source>
</evidence>
<keyword evidence="4" id="KW-0472">Membrane</keyword>
<sequence length="411" mass="45282">MGAAISRWRAKPSTVETLERLEKEIQTLEDYGEKYQKQLKKWVGGMLLYSCLLYLVTLVVVYLWYMPEQLMGRLVLILLFVAFPALVWLLRKALVVIFSRRTERNNEKLEDLKEQKRKILEEVMETETYKNAKMILERFDPESKKKNELESTPVGPQLTPKPGQELRQRIVTPKMPLVTPNPANGSAARPPLASGPSYPGRSSHSAPGGPPERGLSAVAAQQSLMRRPMTPGTPVPGVGMHPPGPPLVRPVLPRERGAMDRVIEYLVGDGPQNRYALICQQCLSHNGMALKEEFEYIAFRCAYCYFLNPARKTRPQAPRLPELAAELKMAAGDAASSSSSSSSSATGEGDQPLSGKPKLADAPLGTDAQEPGTITTTEPGSASDSQNNSEPHDSPSEKSDDEQDISAMEVE</sequence>
<keyword evidence="4" id="KW-0479">Metal-binding</keyword>
<feature type="region of interest" description="Disordered" evidence="6">
    <location>
        <begin position="227"/>
        <end position="247"/>
    </location>
</feature>
<dbReference type="Ensembl" id="ENSPLAT00000007227.1">
    <property type="protein sequence ID" value="ENSPLAP00000005848.1"/>
    <property type="gene ID" value="ENSPLAG00000007866.1"/>
</dbReference>
<feature type="compositionally biased region" description="Polar residues" evidence="6">
    <location>
        <begin position="372"/>
        <end position="389"/>
    </location>
</feature>
<evidence type="ECO:0000256" key="4">
    <source>
        <dbReference type="RuleBase" id="RU367073"/>
    </source>
</evidence>
<dbReference type="GeneID" id="106963047"/>
<evidence type="ECO:0000313" key="9">
    <source>
        <dbReference type="Proteomes" id="UP000261500"/>
    </source>
</evidence>
<evidence type="ECO:0000256" key="3">
    <source>
        <dbReference type="ARBA" id="ARBA00047002"/>
    </source>
</evidence>
<dbReference type="RefSeq" id="XP_014913244.1">
    <property type="nucleotide sequence ID" value="XM_015057758.1"/>
</dbReference>
<dbReference type="OrthoDB" id="1725934at2759"/>
<keyword evidence="4" id="KW-0812">Transmembrane</keyword>
<feature type="compositionally biased region" description="Acidic residues" evidence="6">
    <location>
        <begin position="399"/>
        <end position="411"/>
    </location>
</feature>
<dbReference type="GO" id="GO:0071788">
    <property type="term" value="P:endoplasmic reticulum tubular network maintenance"/>
    <property type="evidence" value="ECO:0007669"/>
    <property type="project" value="UniProtKB-UniRule"/>
</dbReference>
<accession>A0A3B3TYZ2</accession>
<comment type="function">
    <text evidence="4">Plays a role in determining ER morphology.</text>
</comment>
<dbReference type="GeneTree" id="ENSGT00390000001859"/>
<name>A0A3B3TYZ2_9TELE</name>
<keyword evidence="4" id="KW-1133">Transmembrane helix</keyword>
<feature type="compositionally biased region" description="Low complexity" evidence="6">
    <location>
        <begin position="228"/>
        <end position="241"/>
    </location>
</feature>
<feature type="transmembrane region" description="Helical" evidence="4">
    <location>
        <begin position="71"/>
        <end position="90"/>
    </location>
</feature>
<feature type="region of interest" description="Disordered" evidence="6">
    <location>
        <begin position="334"/>
        <end position="411"/>
    </location>
</feature>
<feature type="domain" description="Lunapark zinc ribbon" evidence="7">
    <location>
        <begin position="259"/>
        <end position="308"/>
    </location>
</feature>
<keyword evidence="5" id="KW-0175">Coiled coil</keyword>
<dbReference type="KEGG" id="plai:106963047"/>
<dbReference type="AlphaFoldDB" id="A0A3B3TYZ2"/>
<dbReference type="InterPro" id="IPR019273">
    <property type="entry name" value="Lunapark_Znf"/>
</dbReference>
<keyword evidence="4" id="KW-0256">Endoplasmic reticulum</keyword>
<keyword evidence="4" id="KW-0863">Zinc-finger</keyword>
<evidence type="ECO:0000313" key="8">
    <source>
        <dbReference type="Ensembl" id="ENSPLAP00000005848.1"/>
    </source>
</evidence>
<comment type="subunit">
    <text evidence="3 4">Homodimer; homodimerization requires the C4-type zinc finger motif and decreases during mitosis in a phosphorylation-dependent manner.</text>
</comment>
<dbReference type="STRING" id="48699.ENSPLAP00000005848"/>
<comment type="similarity">
    <text evidence="2 4">Belongs to the lunapark family.</text>
</comment>
<keyword evidence="4" id="KW-0862">Zinc</keyword>
<dbReference type="Pfam" id="PF10058">
    <property type="entry name" value="Zn_ribbon_10"/>
    <property type="match status" value="1"/>
</dbReference>
<evidence type="ECO:0000256" key="6">
    <source>
        <dbReference type="SAM" id="MobiDB-lite"/>
    </source>
</evidence>
<keyword evidence="9" id="KW-1185">Reference proteome</keyword>
<protein>
    <recommendedName>
        <fullName evidence="4">Endoplasmic reticulum junction formation protein lunapark</fullName>
    </recommendedName>
</protein>
<evidence type="ECO:0000256" key="1">
    <source>
        <dbReference type="ARBA" id="ARBA00004215"/>
    </source>
</evidence>
<feature type="coiled-coil region" evidence="5">
    <location>
        <begin position="99"/>
        <end position="129"/>
    </location>
</feature>
<dbReference type="PANTHER" id="PTHR22166:SF13">
    <property type="entry name" value="ENDOPLASMIC RETICULUM JUNCTION FORMATION PROTEIN LUNAPARK-A"/>
    <property type="match status" value="1"/>
</dbReference>
<feature type="transmembrane region" description="Helical" evidence="4">
    <location>
        <begin position="42"/>
        <end position="65"/>
    </location>
</feature>
<dbReference type="GO" id="GO:0098826">
    <property type="term" value="C:endoplasmic reticulum tubular network membrane"/>
    <property type="evidence" value="ECO:0007669"/>
    <property type="project" value="UniProtKB-UniRule"/>
</dbReference>
<dbReference type="InterPro" id="IPR040115">
    <property type="entry name" value="Lnp"/>
</dbReference>
<comment type="domain">
    <text evidence="4">The C4-type zinc finger motif is necessary both for its ER three-way tubular junction localization and formation.</text>
</comment>
<dbReference type="Proteomes" id="UP000261500">
    <property type="component" value="Unplaced"/>
</dbReference>
<reference evidence="8" key="2">
    <citation type="submission" date="2025-09" db="UniProtKB">
        <authorList>
            <consortium name="Ensembl"/>
        </authorList>
    </citation>
    <scope>IDENTIFICATION</scope>
</reference>
<organism evidence="8 9">
    <name type="scientific">Poecilia latipinna</name>
    <name type="common">sailfin molly</name>
    <dbReference type="NCBI Taxonomy" id="48699"/>
    <lineage>
        <taxon>Eukaryota</taxon>
        <taxon>Metazoa</taxon>
        <taxon>Chordata</taxon>
        <taxon>Craniata</taxon>
        <taxon>Vertebrata</taxon>
        <taxon>Euteleostomi</taxon>
        <taxon>Actinopterygii</taxon>
        <taxon>Neopterygii</taxon>
        <taxon>Teleostei</taxon>
        <taxon>Neoteleostei</taxon>
        <taxon>Acanthomorphata</taxon>
        <taxon>Ovalentaria</taxon>
        <taxon>Atherinomorphae</taxon>
        <taxon>Cyprinodontiformes</taxon>
        <taxon>Poeciliidae</taxon>
        <taxon>Poeciliinae</taxon>
        <taxon>Poecilia</taxon>
    </lineage>
</organism>
<feature type="region of interest" description="Disordered" evidence="6">
    <location>
        <begin position="141"/>
        <end position="215"/>
    </location>
</feature>
<dbReference type="GO" id="GO:0042802">
    <property type="term" value="F:identical protein binding"/>
    <property type="evidence" value="ECO:0007669"/>
    <property type="project" value="UniProtKB-UniRule"/>
</dbReference>
<comment type="subcellular location">
    <subcellularLocation>
        <location evidence="1 4">Endoplasmic reticulum membrane</location>
        <topology evidence="1 4">Multi-pass membrane protein</topology>
        <orientation evidence="1 4">Cytoplasmic side</orientation>
    </subcellularLocation>
</comment>
<evidence type="ECO:0000256" key="2">
    <source>
        <dbReference type="ARBA" id="ARBA00009940"/>
    </source>
</evidence>
<feature type="compositionally biased region" description="Low complexity" evidence="6">
    <location>
        <begin position="334"/>
        <end position="345"/>
    </location>
</feature>
<dbReference type="GO" id="GO:0008270">
    <property type="term" value="F:zinc ion binding"/>
    <property type="evidence" value="ECO:0007669"/>
    <property type="project" value="UniProtKB-KW"/>
</dbReference>
<reference evidence="8" key="1">
    <citation type="submission" date="2025-08" db="UniProtKB">
        <authorList>
            <consortium name="Ensembl"/>
        </authorList>
    </citation>
    <scope>IDENTIFICATION</scope>
</reference>
<dbReference type="RefSeq" id="XP_014913245.1">
    <property type="nucleotide sequence ID" value="XM_015057759.1"/>
</dbReference>